<dbReference type="FunFam" id="1.10.287.110:FF:000034">
    <property type="entry name" value="Chaperone protein DnaJ"/>
    <property type="match status" value="1"/>
</dbReference>
<dbReference type="Gene3D" id="2.60.260.20">
    <property type="entry name" value="Urease metallochaperone UreE, N-terminal domain"/>
    <property type="match status" value="2"/>
</dbReference>
<evidence type="ECO:0000256" key="6">
    <source>
        <dbReference type="ARBA" id="ARBA00023186"/>
    </source>
</evidence>
<dbReference type="Pfam" id="PF00226">
    <property type="entry name" value="DnaJ"/>
    <property type="match status" value="1"/>
</dbReference>
<evidence type="ECO:0000259" key="7">
    <source>
        <dbReference type="PROSITE" id="PS50076"/>
    </source>
</evidence>
<evidence type="ECO:0000256" key="4">
    <source>
        <dbReference type="ARBA" id="ARBA00022771"/>
    </source>
</evidence>
<dbReference type="InterPro" id="IPR008971">
    <property type="entry name" value="HSP40/DnaJ_pept-bd"/>
</dbReference>
<dbReference type="GO" id="GO:0005737">
    <property type="term" value="C:cytoplasm"/>
    <property type="evidence" value="ECO:0007669"/>
    <property type="project" value="TreeGrafter"/>
</dbReference>
<dbReference type="GO" id="GO:0008270">
    <property type="term" value="F:zinc ion binding"/>
    <property type="evidence" value="ECO:0007669"/>
    <property type="project" value="UniProtKB-KW"/>
</dbReference>
<evidence type="ECO:0000256" key="3">
    <source>
        <dbReference type="ARBA" id="ARBA00022737"/>
    </source>
</evidence>
<organism evidence="8 9">
    <name type="scientific">Eubacterium ruminantium</name>
    <dbReference type="NCBI Taxonomy" id="42322"/>
    <lineage>
        <taxon>Bacteria</taxon>
        <taxon>Bacillati</taxon>
        <taxon>Bacillota</taxon>
        <taxon>Clostridia</taxon>
        <taxon>Eubacteriales</taxon>
        <taxon>Eubacteriaceae</taxon>
        <taxon>Eubacterium</taxon>
    </lineage>
</organism>
<evidence type="ECO:0000256" key="5">
    <source>
        <dbReference type="ARBA" id="ARBA00022833"/>
    </source>
</evidence>
<dbReference type="GO" id="GO:0042026">
    <property type="term" value="P:protein refolding"/>
    <property type="evidence" value="ECO:0007669"/>
    <property type="project" value="TreeGrafter"/>
</dbReference>
<evidence type="ECO:0000256" key="1">
    <source>
        <dbReference type="ARBA" id="ARBA00022705"/>
    </source>
</evidence>
<keyword evidence="1" id="KW-0235">DNA replication</keyword>
<dbReference type="PROSITE" id="PS00636">
    <property type="entry name" value="DNAJ_1"/>
    <property type="match status" value="1"/>
</dbReference>
<name>A0A1T4KET1_9FIRM</name>
<keyword evidence="6" id="KW-0143">Chaperone</keyword>
<dbReference type="PANTHER" id="PTHR43096:SF48">
    <property type="entry name" value="CHAPERONE PROTEIN DNAJ"/>
    <property type="match status" value="1"/>
</dbReference>
<dbReference type="PROSITE" id="PS50076">
    <property type="entry name" value="DNAJ_2"/>
    <property type="match status" value="1"/>
</dbReference>
<dbReference type="InterPro" id="IPR018253">
    <property type="entry name" value="DnaJ_domain_CS"/>
</dbReference>
<dbReference type="PANTHER" id="PTHR43096">
    <property type="entry name" value="DNAJ HOMOLOG 1, MITOCHONDRIAL-RELATED"/>
    <property type="match status" value="1"/>
</dbReference>
<dbReference type="CDD" id="cd10747">
    <property type="entry name" value="DnaJ_C"/>
    <property type="match status" value="1"/>
</dbReference>
<evidence type="ECO:0000256" key="2">
    <source>
        <dbReference type="ARBA" id="ARBA00022723"/>
    </source>
</evidence>
<dbReference type="InterPro" id="IPR002939">
    <property type="entry name" value="DnaJ_C"/>
</dbReference>
<dbReference type="SUPFAM" id="SSF46565">
    <property type="entry name" value="Chaperone J-domain"/>
    <property type="match status" value="1"/>
</dbReference>
<dbReference type="CDD" id="cd06257">
    <property type="entry name" value="DnaJ"/>
    <property type="match status" value="1"/>
</dbReference>
<dbReference type="FunFam" id="2.60.260.20:FF:000005">
    <property type="entry name" value="Chaperone protein dnaJ 1, mitochondrial"/>
    <property type="match status" value="1"/>
</dbReference>
<proteinExistence type="predicted"/>
<evidence type="ECO:0000313" key="8">
    <source>
        <dbReference type="EMBL" id="SJZ40845.1"/>
    </source>
</evidence>
<reference evidence="8 9" key="1">
    <citation type="submission" date="2017-02" db="EMBL/GenBank/DDBJ databases">
        <authorList>
            <person name="Peterson S.W."/>
        </authorList>
    </citation>
    <scope>NUCLEOTIDE SEQUENCE [LARGE SCALE GENOMIC DNA]</scope>
    <source>
        <strain evidence="8 9">ATCC 17233</strain>
    </source>
</reference>
<dbReference type="SUPFAM" id="SSF49493">
    <property type="entry name" value="HSP40/DnaJ peptide-binding domain"/>
    <property type="match status" value="2"/>
</dbReference>
<dbReference type="GO" id="GO:0006260">
    <property type="term" value="P:DNA replication"/>
    <property type="evidence" value="ECO:0007669"/>
    <property type="project" value="UniProtKB-KW"/>
</dbReference>
<dbReference type="InterPro" id="IPR001623">
    <property type="entry name" value="DnaJ_domain"/>
</dbReference>
<keyword evidence="9" id="KW-1185">Reference proteome</keyword>
<dbReference type="GO" id="GO:0051082">
    <property type="term" value="F:unfolded protein binding"/>
    <property type="evidence" value="ECO:0007669"/>
    <property type="project" value="InterPro"/>
</dbReference>
<dbReference type="EMBL" id="FUXA01000004">
    <property type="protein sequence ID" value="SJZ40845.1"/>
    <property type="molecule type" value="Genomic_DNA"/>
</dbReference>
<feature type="domain" description="J" evidence="7">
    <location>
        <begin position="6"/>
        <end position="71"/>
    </location>
</feature>
<evidence type="ECO:0000313" key="9">
    <source>
        <dbReference type="Proteomes" id="UP000189857"/>
    </source>
</evidence>
<keyword evidence="5" id="KW-0862">Zinc</keyword>
<dbReference type="Pfam" id="PF01556">
    <property type="entry name" value="DnaJ_C"/>
    <property type="match status" value="1"/>
</dbReference>
<dbReference type="AlphaFoldDB" id="A0A1T4KET1"/>
<dbReference type="PRINTS" id="PR00625">
    <property type="entry name" value="JDOMAIN"/>
</dbReference>
<gene>
    <name evidence="8" type="ORF">SAMN02745110_00328</name>
</gene>
<keyword evidence="3" id="KW-0677">Repeat</keyword>
<accession>A0A1T4KET1</accession>
<dbReference type="OrthoDB" id="9779889at2"/>
<protein>
    <submittedName>
        <fullName evidence="8">Molecular chaperone DnaJ</fullName>
    </submittedName>
</protein>
<keyword evidence="4" id="KW-0863">Zinc-finger</keyword>
<dbReference type="Proteomes" id="UP000189857">
    <property type="component" value="Unassembled WGS sequence"/>
</dbReference>
<dbReference type="RefSeq" id="WP_078785998.1">
    <property type="nucleotide sequence ID" value="NZ_CACZYW010000003.1"/>
</dbReference>
<sequence>MSQKRDFYEVLGIDKSADEEAIKKAYRILAKKYHPDANPGDKEAEEKFKEASEAYEILSDPKKRSVYDQFGMAAFENGGDPGFGGAGGYSSYGFSGDLNDILEGLFGGGFGGGFGSFFGGGFGGRRGPMRGRDVSAAVTITLEECAKGCEKVLNIRNAGKQESLSVQIPAGMETGQRIRLRGKGEPSPNGGEPGDLILLVEVAEDERYRREGIDIYSTIRIPFTTAVFGGEVVMHTLYGDVSCKVKECTQAGTQVRLKGKGMPIMNRNSYGDQYVTIEIDVPRKVSKKAREKLAEYRKIMEND</sequence>
<dbReference type="Gene3D" id="1.10.287.110">
    <property type="entry name" value="DnaJ domain"/>
    <property type="match status" value="1"/>
</dbReference>
<dbReference type="InterPro" id="IPR036869">
    <property type="entry name" value="J_dom_sf"/>
</dbReference>
<dbReference type="SMART" id="SM00271">
    <property type="entry name" value="DnaJ"/>
    <property type="match status" value="1"/>
</dbReference>
<keyword evidence="2" id="KW-0479">Metal-binding</keyword>